<dbReference type="InterPro" id="IPR019051">
    <property type="entry name" value="Trp_biosyn_TM_oprn/chp"/>
</dbReference>
<gene>
    <name evidence="3" type="ORF">FOF52_02640</name>
</gene>
<reference evidence="3 4" key="1">
    <citation type="submission" date="2020-04" db="EMBL/GenBank/DDBJ databases">
        <title>Thermobifida alba genome sequencing and assembly.</title>
        <authorList>
            <person name="Luzics S."/>
            <person name="Horvath B."/>
            <person name="Nagy I."/>
            <person name="Toth A."/>
            <person name="Nagy I."/>
            <person name="Kukolya J."/>
        </authorList>
    </citation>
    <scope>NUCLEOTIDE SEQUENCE [LARGE SCALE GENOMIC DNA]</scope>
    <source>
        <strain evidence="3 4">DSM 43795</strain>
    </source>
</reference>
<feature type="transmembrane region" description="Helical" evidence="2">
    <location>
        <begin position="90"/>
        <end position="110"/>
    </location>
</feature>
<name>A0ABY4KY72_THEAE</name>
<keyword evidence="2" id="KW-0472">Membrane</keyword>
<dbReference type="RefSeq" id="WP_248592242.1">
    <property type="nucleotide sequence ID" value="NZ_BAABEB010000010.1"/>
</dbReference>
<feature type="region of interest" description="Disordered" evidence="1">
    <location>
        <begin position="169"/>
        <end position="207"/>
    </location>
</feature>
<keyword evidence="2" id="KW-0812">Transmembrane</keyword>
<keyword evidence="2" id="KW-1133">Transmembrane helix</keyword>
<organism evidence="3 4">
    <name type="scientific">Thermobifida alba</name>
    <name type="common">Thermomonospora alba</name>
    <dbReference type="NCBI Taxonomy" id="53522"/>
    <lineage>
        <taxon>Bacteria</taxon>
        <taxon>Bacillati</taxon>
        <taxon>Actinomycetota</taxon>
        <taxon>Actinomycetes</taxon>
        <taxon>Streptosporangiales</taxon>
        <taxon>Nocardiopsidaceae</taxon>
        <taxon>Thermobifida</taxon>
    </lineage>
</organism>
<dbReference type="EMBL" id="CP051627">
    <property type="protein sequence ID" value="UPT20005.1"/>
    <property type="molecule type" value="Genomic_DNA"/>
</dbReference>
<sequence>MRAAAAAAPDAVRRREYLAALALTALGAVALLASSAQVWARARMELAGDLAPVTVELSASQAVPAVSALGWAALAALAALVATTGAARRLVGALVALLGLGALGSVAAGLRPAALADAAARSATAEGGLDGLTVAWAWPALACAGAAVLLVSGVLALVRGTAWPAMSSRYDRHSAPRATRTDAPAELWRSLDSGADPTDENAEPKER</sequence>
<accession>A0ABY4KY72</accession>
<evidence type="ECO:0000256" key="2">
    <source>
        <dbReference type="SAM" id="Phobius"/>
    </source>
</evidence>
<dbReference type="Pfam" id="PF09534">
    <property type="entry name" value="Trp_oprn_chp"/>
    <property type="match status" value="1"/>
</dbReference>
<dbReference type="Proteomes" id="UP000832041">
    <property type="component" value="Chromosome"/>
</dbReference>
<evidence type="ECO:0000256" key="1">
    <source>
        <dbReference type="SAM" id="MobiDB-lite"/>
    </source>
</evidence>
<evidence type="ECO:0000313" key="3">
    <source>
        <dbReference type="EMBL" id="UPT20005.1"/>
    </source>
</evidence>
<proteinExistence type="predicted"/>
<evidence type="ECO:0000313" key="4">
    <source>
        <dbReference type="Proteomes" id="UP000832041"/>
    </source>
</evidence>
<keyword evidence="4" id="KW-1185">Reference proteome</keyword>
<feature type="transmembrane region" description="Helical" evidence="2">
    <location>
        <begin position="64"/>
        <end position="83"/>
    </location>
</feature>
<protein>
    <submittedName>
        <fullName evidence="3">Trp biosynthesis-associated membrane protein</fullName>
    </submittedName>
</protein>
<feature type="transmembrane region" description="Helical" evidence="2">
    <location>
        <begin position="136"/>
        <end position="158"/>
    </location>
</feature>